<dbReference type="GO" id="GO:0016747">
    <property type="term" value="F:acyltransferase activity, transferring groups other than amino-acyl groups"/>
    <property type="evidence" value="ECO:0007669"/>
    <property type="project" value="InterPro"/>
</dbReference>
<evidence type="ECO:0000259" key="3">
    <source>
        <dbReference type="PROSITE" id="PS51186"/>
    </source>
</evidence>
<keyword evidence="1" id="KW-0808">Transferase</keyword>
<proteinExistence type="predicted"/>
<evidence type="ECO:0000313" key="4">
    <source>
        <dbReference type="EMBL" id="MBO8483798.1"/>
    </source>
</evidence>
<evidence type="ECO:0000256" key="1">
    <source>
        <dbReference type="ARBA" id="ARBA00022679"/>
    </source>
</evidence>
<comment type="caution">
    <text evidence="4">The sequence shown here is derived from an EMBL/GenBank/DDBJ whole genome shotgun (WGS) entry which is preliminary data.</text>
</comment>
<reference evidence="4" key="2">
    <citation type="journal article" date="2021" name="PeerJ">
        <title>Extensive microbial diversity within the chicken gut microbiome revealed by metagenomics and culture.</title>
        <authorList>
            <person name="Gilroy R."/>
            <person name="Ravi A."/>
            <person name="Getino M."/>
            <person name="Pursley I."/>
            <person name="Horton D.L."/>
            <person name="Alikhan N.F."/>
            <person name="Baker D."/>
            <person name="Gharbi K."/>
            <person name="Hall N."/>
            <person name="Watson M."/>
            <person name="Adriaenssens E.M."/>
            <person name="Foster-Nyarko E."/>
            <person name="Jarju S."/>
            <person name="Secka A."/>
            <person name="Antonio M."/>
            <person name="Oren A."/>
            <person name="Chaudhuri R.R."/>
            <person name="La Ragione R."/>
            <person name="Hildebrand F."/>
            <person name="Pallen M.J."/>
        </authorList>
    </citation>
    <scope>NUCLEOTIDE SEQUENCE</scope>
    <source>
        <strain evidence="4">G3-8215</strain>
    </source>
</reference>
<dbReference type="PROSITE" id="PS51186">
    <property type="entry name" value="GNAT"/>
    <property type="match status" value="1"/>
</dbReference>
<dbReference type="AlphaFoldDB" id="A0A940DWY3"/>
<dbReference type="InterPro" id="IPR016181">
    <property type="entry name" value="Acyl_CoA_acyltransferase"/>
</dbReference>
<name>A0A940DWY3_9BACT</name>
<dbReference type="InterPro" id="IPR000182">
    <property type="entry name" value="GNAT_dom"/>
</dbReference>
<evidence type="ECO:0000313" key="5">
    <source>
        <dbReference type="Proteomes" id="UP000725002"/>
    </source>
</evidence>
<dbReference type="Proteomes" id="UP000725002">
    <property type="component" value="Unassembled WGS sequence"/>
</dbReference>
<dbReference type="Gene3D" id="3.40.630.30">
    <property type="match status" value="1"/>
</dbReference>
<dbReference type="EMBL" id="JADILV010000045">
    <property type="protein sequence ID" value="MBO8483798.1"/>
    <property type="molecule type" value="Genomic_DNA"/>
</dbReference>
<protein>
    <submittedName>
        <fullName evidence="4">GNAT family N-acetyltransferase</fullName>
    </submittedName>
</protein>
<keyword evidence="2" id="KW-0012">Acyltransferase</keyword>
<feature type="domain" description="N-acetyltransferase" evidence="3">
    <location>
        <begin position="3"/>
        <end position="191"/>
    </location>
</feature>
<organism evidence="4 5">
    <name type="scientific">Candidatus Cryptobacteroides avicola</name>
    <dbReference type="NCBI Taxonomy" id="2840757"/>
    <lineage>
        <taxon>Bacteria</taxon>
        <taxon>Pseudomonadati</taxon>
        <taxon>Bacteroidota</taxon>
        <taxon>Bacteroidia</taxon>
        <taxon>Bacteroidales</taxon>
        <taxon>Candidatus Cryptobacteroides</taxon>
    </lineage>
</organism>
<dbReference type="InterPro" id="IPR050832">
    <property type="entry name" value="Bact_Acetyltransf"/>
</dbReference>
<evidence type="ECO:0000256" key="2">
    <source>
        <dbReference type="ARBA" id="ARBA00023315"/>
    </source>
</evidence>
<dbReference type="SUPFAM" id="SSF55729">
    <property type="entry name" value="Acyl-CoA N-acyltransferases (Nat)"/>
    <property type="match status" value="1"/>
</dbReference>
<sequence>MEITVRDCKKEDASAVAWLIMSAWPVEEFLAMDPSMTLESLHDRIRKYVEADNTLYSYRNTIVAVADGSVCGAINGYDGALYEELKRPVTEDLSVFQNSPNDFSKVKETGPGEFYLDSIGVDRSMRSRGIGSMLFEAAFERARESGFDKVGLIVDEDKPKAEALYLRLGFRQAGIKDFFGHRMKHMQKDVR</sequence>
<accession>A0A940DWY3</accession>
<gene>
    <name evidence="4" type="ORF">IAB75_06770</name>
</gene>
<dbReference type="PANTHER" id="PTHR43877">
    <property type="entry name" value="AMINOALKYLPHOSPHONATE N-ACETYLTRANSFERASE-RELATED-RELATED"/>
    <property type="match status" value="1"/>
</dbReference>
<reference evidence="4" key="1">
    <citation type="submission" date="2020-10" db="EMBL/GenBank/DDBJ databases">
        <authorList>
            <person name="Gilroy R."/>
        </authorList>
    </citation>
    <scope>NUCLEOTIDE SEQUENCE</scope>
    <source>
        <strain evidence="4">G3-8215</strain>
    </source>
</reference>
<dbReference type="CDD" id="cd04301">
    <property type="entry name" value="NAT_SF"/>
    <property type="match status" value="1"/>
</dbReference>
<dbReference type="Pfam" id="PF00583">
    <property type="entry name" value="Acetyltransf_1"/>
    <property type="match status" value="1"/>
</dbReference>